<proteinExistence type="predicted"/>
<reference evidence="1" key="1">
    <citation type="submission" date="2020-05" db="EMBL/GenBank/DDBJ databases">
        <authorList>
            <person name="Chiriac C."/>
            <person name="Salcher M."/>
            <person name="Ghai R."/>
            <person name="Kavagutti S V."/>
        </authorList>
    </citation>
    <scope>NUCLEOTIDE SEQUENCE</scope>
</reference>
<dbReference type="EMBL" id="CAFBPN010000009">
    <property type="protein sequence ID" value="CAB5011962.1"/>
    <property type="molecule type" value="Genomic_DNA"/>
</dbReference>
<accession>A0A6J7QC62</accession>
<protein>
    <submittedName>
        <fullName evidence="1">Unannotated protein</fullName>
    </submittedName>
</protein>
<gene>
    <name evidence="1" type="ORF">UFOPK4098_00344</name>
</gene>
<dbReference type="AlphaFoldDB" id="A0A6J7QC62"/>
<evidence type="ECO:0000313" key="1">
    <source>
        <dbReference type="EMBL" id="CAB5011962.1"/>
    </source>
</evidence>
<sequence>MSVTLESATANLIAVIDAAAHEWLVRCVTKTYVQQLGTPRLEVEEKLVAAAEAAAEQGRAYVAAELSRELSKDVDEQRVNPLQVLRNAVTFPARVLQEFGVPTVTRDEMDARMMPDDVFGLSPAHWTDVHESLLEPGVIWGAAKAHKVLQRRREEGKLDES</sequence>
<organism evidence="1">
    <name type="scientific">freshwater metagenome</name>
    <dbReference type="NCBI Taxonomy" id="449393"/>
    <lineage>
        <taxon>unclassified sequences</taxon>
        <taxon>metagenomes</taxon>
        <taxon>ecological metagenomes</taxon>
    </lineage>
</organism>
<name>A0A6J7QC62_9ZZZZ</name>